<evidence type="ECO:0000256" key="1">
    <source>
        <dbReference type="SAM" id="MobiDB-lite"/>
    </source>
</evidence>
<accession>A0AAD7EM84</accession>
<dbReference type="Proteomes" id="UP001218218">
    <property type="component" value="Unassembled WGS sequence"/>
</dbReference>
<dbReference type="InterPro" id="IPR011333">
    <property type="entry name" value="SKP1/BTB/POZ_sf"/>
</dbReference>
<feature type="region of interest" description="Disordered" evidence="1">
    <location>
        <begin position="357"/>
        <end position="383"/>
    </location>
</feature>
<comment type="caution">
    <text evidence="2">The sequence shown here is derived from an EMBL/GenBank/DDBJ whole genome shotgun (WGS) entry which is preliminary data.</text>
</comment>
<dbReference type="EMBL" id="JARIHO010000029">
    <property type="protein sequence ID" value="KAJ7337471.1"/>
    <property type="molecule type" value="Genomic_DNA"/>
</dbReference>
<sequence>MSLVKIGDDLWTGAAIKSTFKILIPDKAQSNIEGGPTIICGLGWRFSCSASTQSSNQATVFVGSDGETLPTWRISVFFDPHLIRSAAYGSLSFSIAVQHLFIPKDATPCPVFTLPYQNNYCGQSNTQIGTYIYTPGLKMVPTIAISVIIPAQTGLSIPRSIDGKLERLLADTMSGKPAVDVKFYAFTRKNSRYVTHPQPIFARSELLEGFSDELDLMISGGGFGEAKLVDLDRHRIDKERVEDYDYMSDSDLDSDDEAIEDNVYVEPIPSDTSDTSFVTREASDVPLPPSRTASPSGRMGRAVTLNGTAFKTWQALLYYLYTSKLPFSAPQPVTEVSEPPLAVPVSKGKTGLLVKGKKKATAKDASAPLPKGRSSTPQRPAQCSTKSMYRLADKLGLDDLRAVSLSSIKANLTTKNIIREVFSDFTSRYSEVQDIEVEFVLNNFPVLKDEINKILDEICQGYRPHCLDVLRKIVAGRNSSC</sequence>
<feature type="compositionally biased region" description="Polar residues" evidence="1">
    <location>
        <begin position="373"/>
        <end position="383"/>
    </location>
</feature>
<gene>
    <name evidence="2" type="ORF">DFH08DRAFT_254629</name>
</gene>
<organism evidence="2 3">
    <name type="scientific">Mycena albidolilacea</name>
    <dbReference type="NCBI Taxonomy" id="1033008"/>
    <lineage>
        <taxon>Eukaryota</taxon>
        <taxon>Fungi</taxon>
        <taxon>Dikarya</taxon>
        <taxon>Basidiomycota</taxon>
        <taxon>Agaricomycotina</taxon>
        <taxon>Agaricomycetes</taxon>
        <taxon>Agaricomycetidae</taxon>
        <taxon>Agaricales</taxon>
        <taxon>Marasmiineae</taxon>
        <taxon>Mycenaceae</taxon>
        <taxon>Mycena</taxon>
    </lineage>
</organism>
<feature type="region of interest" description="Disordered" evidence="1">
    <location>
        <begin position="270"/>
        <end position="299"/>
    </location>
</feature>
<dbReference type="AlphaFoldDB" id="A0AAD7EM84"/>
<keyword evidence="3" id="KW-1185">Reference proteome</keyword>
<protein>
    <submittedName>
        <fullName evidence="2">Uncharacterized protein</fullName>
    </submittedName>
</protein>
<evidence type="ECO:0000313" key="3">
    <source>
        <dbReference type="Proteomes" id="UP001218218"/>
    </source>
</evidence>
<evidence type="ECO:0000313" key="2">
    <source>
        <dbReference type="EMBL" id="KAJ7337471.1"/>
    </source>
</evidence>
<dbReference type="Gene3D" id="3.30.710.10">
    <property type="entry name" value="Potassium Channel Kv1.1, Chain A"/>
    <property type="match status" value="1"/>
</dbReference>
<proteinExistence type="predicted"/>
<reference evidence="2" key="1">
    <citation type="submission" date="2023-03" db="EMBL/GenBank/DDBJ databases">
        <title>Massive genome expansion in bonnet fungi (Mycena s.s.) driven by repeated elements and novel gene families across ecological guilds.</title>
        <authorList>
            <consortium name="Lawrence Berkeley National Laboratory"/>
            <person name="Harder C.B."/>
            <person name="Miyauchi S."/>
            <person name="Viragh M."/>
            <person name="Kuo A."/>
            <person name="Thoen E."/>
            <person name="Andreopoulos B."/>
            <person name="Lu D."/>
            <person name="Skrede I."/>
            <person name="Drula E."/>
            <person name="Henrissat B."/>
            <person name="Morin E."/>
            <person name="Kohler A."/>
            <person name="Barry K."/>
            <person name="LaButti K."/>
            <person name="Morin E."/>
            <person name="Salamov A."/>
            <person name="Lipzen A."/>
            <person name="Mereny Z."/>
            <person name="Hegedus B."/>
            <person name="Baldrian P."/>
            <person name="Stursova M."/>
            <person name="Weitz H."/>
            <person name="Taylor A."/>
            <person name="Grigoriev I.V."/>
            <person name="Nagy L.G."/>
            <person name="Martin F."/>
            <person name="Kauserud H."/>
        </authorList>
    </citation>
    <scope>NUCLEOTIDE SEQUENCE</scope>
    <source>
        <strain evidence="2">CBHHK002</strain>
    </source>
</reference>
<name>A0AAD7EM84_9AGAR</name>